<sequence length="389" mass="43725">MRIPFGSRLFRTTMSGEKILEGCFAIHKPQGVTSADVLRKCQEHFNPSKVFAPWLQNERDRRERENQFQQNRRRQKKIEVKIGHGGTLDPLATGILIAGVGKGTKSLSSFLECTKSYETIVLFGAETDTYDRMGKIVRRAPYEHVTREKVEEALKQFRGKIMQKPPIFSALRINGKRLYEYAREGKLPPVEIKTRPVEALELEIVEWYEPGTHEHQWPTEKMVGDEKKVAEQLLDQQAGAPPKVEEAVPSKRSAADTPEAEHDADKKQKEKTAATEYLSDSEAEGADGSTKKQRPQAPAVKIRMTVTSGFYVRSLAHDLGNAVGSCALMSELIRTRQGDFELVPEKVLQYEDLAEGEEVWGPKVEGFLGAWEDKMAAKAAEAEAAKEQK</sequence>
<feature type="region of interest" description="Disordered" evidence="6">
    <location>
        <begin position="236"/>
        <end position="299"/>
    </location>
</feature>
<organism evidence="8 9">
    <name type="scientific">Penicillium frequentans</name>
    <dbReference type="NCBI Taxonomy" id="3151616"/>
    <lineage>
        <taxon>Eukaryota</taxon>
        <taxon>Fungi</taxon>
        <taxon>Dikarya</taxon>
        <taxon>Ascomycota</taxon>
        <taxon>Pezizomycotina</taxon>
        <taxon>Eurotiomycetes</taxon>
        <taxon>Eurotiomycetidae</taxon>
        <taxon>Eurotiales</taxon>
        <taxon>Aspergillaceae</taxon>
        <taxon>Penicillium</taxon>
    </lineage>
</organism>
<dbReference type="EC" id="5.4.99.25" evidence="3"/>
<dbReference type="SUPFAM" id="SSF55120">
    <property type="entry name" value="Pseudouridine synthase"/>
    <property type="match status" value="1"/>
</dbReference>
<evidence type="ECO:0000256" key="3">
    <source>
        <dbReference type="ARBA" id="ARBA00012787"/>
    </source>
</evidence>
<dbReference type="InterPro" id="IPR014780">
    <property type="entry name" value="tRNA_psdUridine_synth_TruB"/>
</dbReference>
<dbReference type="AlphaFoldDB" id="A0AAD6CZT3"/>
<keyword evidence="9" id="KW-1185">Reference proteome</keyword>
<evidence type="ECO:0000256" key="6">
    <source>
        <dbReference type="SAM" id="MobiDB-lite"/>
    </source>
</evidence>
<proteinExistence type="inferred from homology"/>
<evidence type="ECO:0000313" key="9">
    <source>
        <dbReference type="Proteomes" id="UP001220324"/>
    </source>
</evidence>
<dbReference type="Gene3D" id="3.30.2350.10">
    <property type="entry name" value="Pseudouridine synthase"/>
    <property type="match status" value="1"/>
</dbReference>
<feature type="domain" description="Pseudouridine synthase II N-terminal" evidence="7">
    <location>
        <begin position="78"/>
        <end position="210"/>
    </location>
</feature>
<dbReference type="HAMAP" id="MF_01080">
    <property type="entry name" value="TruB_bact"/>
    <property type="match status" value="1"/>
</dbReference>
<dbReference type="GO" id="GO:0160148">
    <property type="term" value="F:tRNA pseudouridine(55) synthase activity"/>
    <property type="evidence" value="ECO:0007669"/>
    <property type="project" value="UniProtKB-EC"/>
</dbReference>
<comment type="catalytic activity">
    <reaction evidence="1">
        <text>a uridine in mRNA = a pseudouridine in mRNA</text>
        <dbReference type="Rhea" id="RHEA:56644"/>
        <dbReference type="Rhea" id="RHEA-COMP:14658"/>
        <dbReference type="Rhea" id="RHEA-COMP:14659"/>
        <dbReference type="ChEBI" id="CHEBI:65314"/>
        <dbReference type="ChEBI" id="CHEBI:65315"/>
    </reaction>
</comment>
<dbReference type="GO" id="GO:0006400">
    <property type="term" value="P:tRNA modification"/>
    <property type="evidence" value="ECO:0007669"/>
    <property type="project" value="TreeGrafter"/>
</dbReference>
<accession>A0AAD6CZT3</accession>
<dbReference type="Proteomes" id="UP001220324">
    <property type="component" value="Unassembled WGS sequence"/>
</dbReference>
<dbReference type="Pfam" id="PF01509">
    <property type="entry name" value="TruB_N"/>
    <property type="match status" value="1"/>
</dbReference>
<dbReference type="GO" id="GO:1990481">
    <property type="term" value="P:mRNA pseudouridine synthesis"/>
    <property type="evidence" value="ECO:0007669"/>
    <property type="project" value="TreeGrafter"/>
</dbReference>
<protein>
    <recommendedName>
        <fullName evidence="3">tRNA pseudouridine(55) synthase</fullName>
        <ecNumber evidence="3">5.4.99.25</ecNumber>
    </recommendedName>
</protein>
<feature type="compositionally biased region" description="Basic and acidic residues" evidence="6">
    <location>
        <begin position="259"/>
        <end position="273"/>
    </location>
</feature>
<evidence type="ECO:0000256" key="5">
    <source>
        <dbReference type="ARBA" id="ARBA00023235"/>
    </source>
</evidence>
<evidence type="ECO:0000256" key="1">
    <source>
        <dbReference type="ARBA" id="ARBA00001166"/>
    </source>
</evidence>
<dbReference type="GO" id="GO:0005634">
    <property type="term" value="C:nucleus"/>
    <property type="evidence" value="ECO:0007669"/>
    <property type="project" value="TreeGrafter"/>
</dbReference>
<gene>
    <name evidence="8" type="ORF">N7494_003919</name>
</gene>
<dbReference type="InterPro" id="IPR002501">
    <property type="entry name" value="PsdUridine_synth_N"/>
</dbReference>
<keyword evidence="5" id="KW-0413">Isomerase</keyword>
<comment type="caution">
    <text evidence="8">The sequence shown here is derived from an EMBL/GenBank/DDBJ whole genome shotgun (WGS) entry which is preliminary data.</text>
</comment>
<evidence type="ECO:0000313" key="8">
    <source>
        <dbReference type="EMBL" id="KAJ5546334.1"/>
    </source>
</evidence>
<dbReference type="PANTHER" id="PTHR13767:SF2">
    <property type="entry name" value="PSEUDOURIDYLATE SYNTHASE TRUB1"/>
    <property type="match status" value="1"/>
</dbReference>
<dbReference type="PANTHER" id="PTHR13767">
    <property type="entry name" value="TRNA-PSEUDOURIDINE SYNTHASE"/>
    <property type="match status" value="1"/>
</dbReference>
<evidence type="ECO:0000259" key="7">
    <source>
        <dbReference type="Pfam" id="PF01509"/>
    </source>
</evidence>
<dbReference type="FunFam" id="3.30.2350.10:FF:000014">
    <property type="entry name" value="PUS4p Pseudouridine synthase"/>
    <property type="match status" value="1"/>
</dbReference>
<dbReference type="GO" id="GO:0003723">
    <property type="term" value="F:RNA binding"/>
    <property type="evidence" value="ECO:0007669"/>
    <property type="project" value="InterPro"/>
</dbReference>
<evidence type="ECO:0000256" key="2">
    <source>
        <dbReference type="ARBA" id="ARBA00008999"/>
    </source>
</evidence>
<name>A0AAD6CZT3_9EURO</name>
<comment type="similarity">
    <text evidence="2">Belongs to the pseudouridine synthase TruB family.</text>
</comment>
<reference evidence="8 9" key="1">
    <citation type="journal article" date="2023" name="IMA Fungus">
        <title>Comparative genomic study of the Penicillium genus elucidates a diverse pangenome and 15 lateral gene transfer events.</title>
        <authorList>
            <person name="Petersen C."/>
            <person name="Sorensen T."/>
            <person name="Nielsen M.R."/>
            <person name="Sondergaard T.E."/>
            <person name="Sorensen J.L."/>
            <person name="Fitzpatrick D.A."/>
            <person name="Frisvad J.C."/>
            <person name="Nielsen K.L."/>
        </authorList>
    </citation>
    <scope>NUCLEOTIDE SEQUENCE [LARGE SCALE GENOMIC DNA]</scope>
    <source>
        <strain evidence="8 9">IBT 35679</strain>
    </source>
</reference>
<evidence type="ECO:0000256" key="4">
    <source>
        <dbReference type="ARBA" id="ARBA00022694"/>
    </source>
</evidence>
<dbReference type="EMBL" id="JAQIZZ010000003">
    <property type="protein sequence ID" value="KAJ5546334.1"/>
    <property type="molecule type" value="Genomic_DNA"/>
</dbReference>
<dbReference type="InterPro" id="IPR020103">
    <property type="entry name" value="PsdUridine_synth_cat_dom_sf"/>
</dbReference>
<keyword evidence="4" id="KW-0819">tRNA processing</keyword>